<protein>
    <recommendedName>
        <fullName evidence="2">FAE domain-containing protein</fullName>
    </recommendedName>
</protein>
<dbReference type="InterPro" id="IPR013601">
    <property type="entry name" value="FAE1_typ3_polyketide_synth"/>
</dbReference>
<dbReference type="PANTHER" id="PTHR31561">
    <property type="entry name" value="3-KETOACYL-COA SYNTHASE"/>
    <property type="match status" value="1"/>
</dbReference>
<dbReference type="EMBL" id="CM035444">
    <property type="protein sequence ID" value="KAH7277295.1"/>
    <property type="molecule type" value="Genomic_DNA"/>
</dbReference>
<dbReference type="Gene3D" id="3.40.47.10">
    <property type="match status" value="1"/>
</dbReference>
<evidence type="ECO:0000313" key="4">
    <source>
        <dbReference type="Proteomes" id="UP000825935"/>
    </source>
</evidence>
<proteinExistence type="predicted"/>
<dbReference type="OMA" id="THAMSYV"/>
<dbReference type="GO" id="GO:0016020">
    <property type="term" value="C:membrane"/>
    <property type="evidence" value="ECO:0007669"/>
    <property type="project" value="InterPro"/>
</dbReference>
<evidence type="ECO:0000259" key="2">
    <source>
        <dbReference type="Pfam" id="PF08392"/>
    </source>
</evidence>
<comment type="caution">
    <text evidence="3">The sequence shown here is derived from an EMBL/GenBank/DDBJ whole genome shotgun (WGS) entry which is preliminary data.</text>
</comment>
<sequence>MSSLPTGLTYLPPRMTISDARQEIESSIFSTVETLISKTSIAAHEIDILVVNCSCFTHVPSLSEMIVNNFKLRSDVRLYNLSGMGCSASAISLNLAQSLMRVHCNSYAMVVSAGNITRNYYCGNRRSMMIPNCLYRVGAAALLLSNKPRDATRSTYGLERLVRTITGADDRSYSCVYQQEADEGHITFLFPVIS</sequence>
<dbReference type="InterPro" id="IPR016039">
    <property type="entry name" value="Thiolase-like"/>
</dbReference>
<evidence type="ECO:0000313" key="3">
    <source>
        <dbReference type="EMBL" id="KAH7277295.1"/>
    </source>
</evidence>
<accession>A0A8T2Q0S0</accession>
<dbReference type="Pfam" id="PF08392">
    <property type="entry name" value="FAE1_CUT1_RppA"/>
    <property type="match status" value="1"/>
</dbReference>
<reference evidence="3" key="1">
    <citation type="submission" date="2021-08" db="EMBL/GenBank/DDBJ databases">
        <title>WGS assembly of Ceratopteris richardii.</title>
        <authorList>
            <person name="Marchant D.B."/>
            <person name="Chen G."/>
            <person name="Jenkins J."/>
            <person name="Shu S."/>
            <person name="Leebens-Mack J."/>
            <person name="Grimwood J."/>
            <person name="Schmutz J."/>
            <person name="Soltis P."/>
            <person name="Soltis D."/>
            <person name="Chen Z.-H."/>
        </authorList>
    </citation>
    <scope>NUCLEOTIDE SEQUENCE</scope>
    <source>
        <strain evidence="3">Whitten #5841</strain>
        <tissue evidence="3">Leaf</tissue>
    </source>
</reference>
<dbReference type="GO" id="GO:0006633">
    <property type="term" value="P:fatty acid biosynthetic process"/>
    <property type="evidence" value="ECO:0007669"/>
    <property type="project" value="InterPro"/>
</dbReference>
<keyword evidence="1" id="KW-0808">Transferase</keyword>
<dbReference type="Proteomes" id="UP000825935">
    <property type="component" value="Chromosome 39"/>
</dbReference>
<organism evidence="3 4">
    <name type="scientific">Ceratopteris richardii</name>
    <name type="common">Triangle waterfern</name>
    <dbReference type="NCBI Taxonomy" id="49495"/>
    <lineage>
        <taxon>Eukaryota</taxon>
        <taxon>Viridiplantae</taxon>
        <taxon>Streptophyta</taxon>
        <taxon>Embryophyta</taxon>
        <taxon>Tracheophyta</taxon>
        <taxon>Polypodiopsida</taxon>
        <taxon>Polypodiidae</taxon>
        <taxon>Polypodiales</taxon>
        <taxon>Pteridineae</taxon>
        <taxon>Pteridaceae</taxon>
        <taxon>Parkerioideae</taxon>
        <taxon>Ceratopteris</taxon>
    </lineage>
</organism>
<feature type="domain" description="FAE" evidence="2">
    <location>
        <begin position="3"/>
        <end position="186"/>
    </location>
</feature>
<dbReference type="SUPFAM" id="SSF53901">
    <property type="entry name" value="Thiolase-like"/>
    <property type="match status" value="1"/>
</dbReference>
<keyword evidence="4" id="KW-1185">Reference proteome</keyword>
<dbReference type="AlphaFoldDB" id="A0A8T2Q0S0"/>
<gene>
    <name evidence="3" type="ORF">KP509_39G044300</name>
</gene>
<dbReference type="GO" id="GO:0016747">
    <property type="term" value="F:acyltransferase activity, transferring groups other than amino-acyl groups"/>
    <property type="evidence" value="ECO:0007669"/>
    <property type="project" value="InterPro"/>
</dbReference>
<keyword evidence="1" id="KW-0012">Acyltransferase</keyword>
<name>A0A8T2Q0S0_CERRI</name>
<evidence type="ECO:0000256" key="1">
    <source>
        <dbReference type="ARBA" id="ARBA00023315"/>
    </source>
</evidence>
<dbReference type="InterPro" id="IPR012392">
    <property type="entry name" value="3-ktacl-CoA_syn"/>
</dbReference>